<reference evidence="1 2" key="1">
    <citation type="journal article" date="2019" name="Nat. Ecol. Evol.">
        <title>Megaphylogeny resolves global patterns of mushroom evolution.</title>
        <authorList>
            <person name="Varga T."/>
            <person name="Krizsan K."/>
            <person name="Foldi C."/>
            <person name="Dima B."/>
            <person name="Sanchez-Garcia M."/>
            <person name="Sanchez-Ramirez S."/>
            <person name="Szollosi G.J."/>
            <person name="Szarkandi J.G."/>
            <person name="Papp V."/>
            <person name="Albert L."/>
            <person name="Andreopoulos W."/>
            <person name="Angelini C."/>
            <person name="Antonin V."/>
            <person name="Barry K.W."/>
            <person name="Bougher N.L."/>
            <person name="Buchanan P."/>
            <person name="Buyck B."/>
            <person name="Bense V."/>
            <person name="Catcheside P."/>
            <person name="Chovatia M."/>
            <person name="Cooper J."/>
            <person name="Damon W."/>
            <person name="Desjardin D."/>
            <person name="Finy P."/>
            <person name="Geml J."/>
            <person name="Haridas S."/>
            <person name="Hughes K."/>
            <person name="Justo A."/>
            <person name="Karasinski D."/>
            <person name="Kautmanova I."/>
            <person name="Kiss B."/>
            <person name="Kocsube S."/>
            <person name="Kotiranta H."/>
            <person name="LaButti K.M."/>
            <person name="Lechner B.E."/>
            <person name="Liimatainen K."/>
            <person name="Lipzen A."/>
            <person name="Lukacs Z."/>
            <person name="Mihaltcheva S."/>
            <person name="Morgado L.N."/>
            <person name="Niskanen T."/>
            <person name="Noordeloos M.E."/>
            <person name="Ohm R.A."/>
            <person name="Ortiz-Santana B."/>
            <person name="Ovrebo C."/>
            <person name="Racz N."/>
            <person name="Riley R."/>
            <person name="Savchenko A."/>
            <person name="Shiryaev A."/>
            <person name="Soop K."/>
            <person name="Spirin V."/>
            <person name="Szebenyi C."/>
            <person name="Tomsovsky M."/>
            <person name="Tulloss R.E."/>
            <person name="Uehling J."/>
            <person name="Grigoriev I.V."/>
            <person name="Vagvolgyi C."/>
            <person name="Papp T."/>
            <person name="Martin F.M."/>
            <person name="Miettinen O."/>
            <person name="Hibbett D.S."/>
            <person name="Nagy L.G."/>
        </authorList>
    </citation>
    <scope>NUCLEOTIDE SEQUENCE [LARGE SCALE GENOMIC DNA]</scope>
    <source>
        <strain evidence="1 2">NL-1719</strain>
    </source>
</reference>
<evidence type="ECO:0000313" key="2">
    <source>
        <dbReference type="Proteomes" id="UP000308600"/>
    </source>
</evidence>
<sequence length="191" mass="21677">MVVPLSEVDVWTKVSSVSQANSPVSRRRSIPKRLRNPREGMLVPCPFYEPSFGRVEVGHPFRWPPERRGSSNETTSLCYKSCQAPERFSGLGYAISILPSGAGVPETKKTPRGRIRMKLRVLNLHMSIRRGEVWLVVAQRRGQYEEPSSVAQVEPMWKRCDCAVFVNDVTFRQSVGIYLLYTLQCVQHVVA</sequence>
<organism evidence="1 2">
    <name type="scientific">Pluteus cervinus</name>
    <dbReference type="NCBI Taxonomy" id="181527"/>
    <lineage>
        <taxon>Eukaryota</taxon>
        <taxon>Fungi</taxon>
        <taxon>Dikarya</taxon>
        <taxon>Basidiomycota</taxon>
        <taxon>Agaricomycotina</taxon>
        <taxon>Agaricomycetes</taxon>
        <taxon>Agaricomycetidae</taxon>
        <taxon>Agaricales</taxon>
        <taxon>Pluteineae</taxon>
        <taxon>Pluteaceae</taxon>
        <taxon>Pluteus</taxon>
    </lineage>
</organism>
<keyword evidence="2" id="KW-1185">Reference proteome</keyword>
<dbReference type="Proteomes" id="UP000308600">
    <property type="component" value="Unassembled WGS sequence"/>
</dbReference>
<evidence type="ECO:0000313" key="1">
    <source>
        <dbReference type="EMBL" id="TFK74482.1"/>
    </source>
</evidence>
<accession>A0ACD3BBV7</accession>
<proteinExistence type="predicted"/>
<name>A0ACD3BBV7_9AGAR</name>
<protein>
    <submittedName>
        <fullName evidence="1">Uncharacterized protein</fullName>
    </submittedName>
</protein>
<gene>
    <name evidence="1" type="ORF">BDN72DRAFT_833411</name>
</gene>
<dbReference type="EMBL" id="ML208268">
    <property type="protein sequence ID" value="TFK74482.1"/>
    <property type="molecule type" value="Genomic_DNA"/>
</dbReference>